<dbReference type="Proteomes" id="UP000827892">
    <property type="component" value="Chromosome II"/>
</dbReference>
<dbReference type="EMBL" id="CP090892">
    <property type="protein sequence ID" value="ULU04849.1"/>
    <property type="molecule type" value="Genomic_DNA"/>
</dbReference>
<gene>
    <name evidence="2" type="ORF">L3Y34_017537</name>
</gene>
<organism evidence="2 3">
    <name type="scientific">Caenorhabditis briggsae</name>
    <dbReference type="NCBI Taxonomy" id="6238"/>
    <lineage>
        <taxon>Eukaryota</taxon>
        <taxon>Metazoa</taxon>
        <taxon>Ecdysozoa</taxon>
        <taxon>Nematoda</taxon>
        <taxon>Chromadorea</taxon>
        <taxon>Rhabditida</taxon>
        <taxon>Rhabditina</taxon>
        <taxon>Rhabditomorpha</taxon>
        <taxon>Rhabditoidea</taxon>
        <taxon>Rhabditidae</taxon>
        <taxon>Peloderinae</taxon>
        <taxon>Caenorhabditis</taxon>
    </lineage>
</organism>
<reference evidence="2 3" key="1">
    <citation type="submission" date="2022-05" db="EMBL/GenBank/DDBJ databases">
        <title>Chromosome-level reference genomes for two strains of Caenorhabditis briggsae: an improved platform for comparative genomics.</title>
        <authorList>
            <person name="Stevens L."/>
            <person name="Andersen E.C."/>
        </authorList>
    </citation>
    <scope>NUCLEOTIDE SEQUENCE [LARGE SCALE GENOMIC DNA]</scope>
    <source>
        <strain evidence="2">QX1410_ONT</strain>
        <tissue evidence="2">Whole-organism</tissue>
    </source>
</reference>
<feature type="region of interest" description="Disordered" evidence="1">
    <location>
        <begin position="77"/>
        <end position="103"/>
    </location>
</feature>
<name>A0AAE9DHR8_CAEBR</name>
<evidence type="ECO:0000256" key="1">
    <source>
        <dbReference type="SAM" id="MobiDB-lite"/>
    </source>
</evidence>
<evidence type="ECO:0000313" key="2">
    <source>
        <dbReference type="EMBL" id="ULU04849.1"/>
    </source>
</evidence>
<protein>
    <submittedName>
        <fullName evidence="2">Uncharacterized protein</fullName>
    </submittedName>
</protein>
<evidence type="ECO:0000313" key="3">
    <source>
        <dbReference type="Proteomes" id="UP000827892"/>
    </source>
</evidence>
<feature type="compositionally biased region" description="Polar residues" evidence="1">
    <location>
        <begin position="94"/>
        <end position="103"/>
    </location>
</feature>
<proteinExistence type="predicted"/>
<feature type="compositionally biased region" description="Basic and acidic residues" evidence="1">
    <location>
        <begin position="77"/>
        <end position="89"/>
    </location>
</feature>
<dbReference type="AlphaFoldDB" id="A0AAE9DHR8"/>
<sequence length="103" mass="11402">MTASPESTDLTRPRRTAGVVDEAGGGAIGEAFQINEGVRRDDVFILHRINNEHHARTARENQCAVRKMHGKIHLSLTDRTRTARSRHDLPLSSHALSNSHTVS</sequence>
<accession>A0AAE9DHR8</accession>